<dbReference type="Proteomes" id="UP000246635">
    <property type="component" value="Unassembled WGS sequence"/>
</dbReference>
<dbReference type="AlphaFoldDB" id="A0A2V2YWY1"/>
<evidence type="ECO:0008006" key="3">
    <source>
        <dbReference type="Google" id="ProtNLM"/>
    </source>
</evidence>
<dbReference type="OrthoDB" id="2626605at2"/>
<name>A0A2V2YWY1_9BACL</name>
<organism evidence="1 2">
    <name type="scientific">Paenibacillus cellulosilyticus</name>
    <dbReference type="NCBI Taxonomy" id="375489"/>
    <lineage>
        <taxon>Bacteria</taxon>
        <taxon>Bacillati</taxon>
        <taxon>Bacillota</taxon>
        <taxon>Bacilli</taxon>
        <taxon>Bacillales</taxon>
        <taxon>Paenibacillaceae</taxon>
        <taxon>Paenibacillus</taxon>
    </lineage>
</organism>
<gene>
    <name evidence="1" type="ORF">DFQ01_10315</name>
</gene>
<comment type="caution">
    <text evidence="1">The sequence shown here is derived from an EMBL/GenBank/DDBJ whole genome shotgun (WGS) entry which is preliminary data.</text>
</comment>
<dbReference type="RefSeq" id="WP_110042829.1">
    <property type="nucleotide sequence ID" value="NZ_CP054609.1"/>
</dbReference>
<keyword evidence="2" id="KW-1185">Reference proteome</keyword>
<protein>
    <recommendedName>
        <fullName evidence="3">DUF2524 domain-containing protein</fullName>
    </recommendedName>
</protein>
<evidence type="ECO:0000313" key="1">
    <source>
        <dbReference type="EMBL" id="PWW06114.1"/>
    </source>
</evidence>
<sequence length="63" mass="7266">MTHNLESNYDCSSASSDLPALISELQNLQAQHPLSDEEQQEVNRLENQIRFIRNKCDIPHEQS</sequence>
<evidence type="ECO:0000313" key="2">
    <source>
        <dbReference type="Proteomes" id="UP000246635"/>
    </source>
</evidence>
<proteinExistence type="predicted"/>
<reference evidence="1 2" key="1">
    <citation type="submission" date="2018-05" db="EMBL/GenBank/DDBJ databases">
        <title>Genomic Encyclopedia of Type Strains, Phase III (KMG-III): the genomes of soil and plant-associated and newly described type strains.</title>
        <authorList>
            <person name="Whitman W."/>
        </authorList>
    </citation>
    <scope>NUCLEOTIDE SEQUENCE [LARGE SCALE GENOMIC DNA]</scope>
    <source>
        <strain evidence="1 2">CECT 5696</strain>
    </source>
</reference>
<accession>A0A2V2YWY1</accession>
<dbReference type="EMBL" id="QGTQ01000003">
    <property type="protein sequence ID" value="PWW06114.1"/>
    <property type="molecule type" value="Genomic_DNA"/>
</dbReference>